<reference evidence="1" key="1">
    <citation type="submission" date="2023-04" db="EMBL/GenBank/DDBJ databases">
        <title>A chromosome-level genome assembly of the parasitoid wasp Eretmocerus hayati.</title>
        <authorList>
            <person name="Zhong Y."/>
            <person name="Liu S."/>
            <person name="Liu Y."/>
        </authorList>
    </citation>
    <scope>NUCLEOTIDE SEQUENCE</scope>
    <source>
        <strain evidence="1">ZJU_SS_LIU_2023</strain>
    </source>
</reference>
<accession>A0ACC2P3J8</accession>
<organism evidence="1 2">
    <name type="scientific">Eretmocerus hayati</name>
    <dbReference type="NCBI Taxonomy" id="131215"/>
    <lineage>
        <taxon>Eukaryota</taxon>
        <taxon>Metazoa</taxon>
        <taxon>Ecdysozoa</taxon>
        <taxon>Arthropoda</taxon>
        <taxon>Hexapoda</taxon>
        <taxon>Insecta</taxon>
        <taxon>Pterygota</taxon>
        <taxon>Neoptera</taxon>
        <taxon>Endopterygota</taxon>
        <taxon>Hymenoptera</taxon>
        <taxon>Apocrita</taxon>
        <taxon>Proctotrupomorpha</taxon>
        <taxon>Chalcidoidea</taxon>
        <taxon>Aphelinidae</taxon>
        <taxon>Aphelininae</taxon>
        <taxon>Eretmocerus</taxon>
    </lineage>
</organism>
<evidence type="ECO:0000313" key="2">
    <source>
        <dbReference type="Proteomes" id="UP001239111"/>
    </source>
</evidence>
<gene>
    <name evidence="1" type="ORF">QAD02_013729</name>
</gene>
<name>A0ACC2P3J8_9HYME</name>
<proteinExistence type="predicted"/>
<evidence type="ECO:0000313" key="1">
    <source>
        <dbReference type="EMBL" id="KAJ8677942.1"/>
    </source>
</evidence>
<protein>
    <submittedName>
        <fullName evidence="1">Uncharacterized protein</fullName>
    </submittedName>
</protein>
<comment type="caution">
    <text evidence="1">The sequence shown here is derived from an EMBL/GenBank/DDBJ whole genome shotgun (WGS) entry which is preliminary data.</text>
</comment>
<keyword evidence="2" id="KW-1185">Reference proteome</keyword>
<dbReference type="Proteomes" id="UP001239111">
    <property type="component" value="Chromosome 2"/>
</dbReference>
<sequence length="126" mass="14829">MSRSTLKRILNKMDLRRKNLRESNMEKVCGAAVSEMRSVGMNLGYKALHRKPVYCHGLVVKRDTVYNIIRKADPEGVRRRKARHLVRRMFWSPGPNYTWHIDGYDKLKNYGFFIHGAIDGFSRYIL</sequence>
<dbReference type="EMBL" id="CM056742">
    <property type="protein sequence ID" value="KAJ8677942.1"/>
    <property type="molecule type" value="Genomic_DNA"/>
</dbReference>